<keyword evidence="5" id="KW-0295">Fungicide</keyword>
<comment type="subcellular location">
    <subcellularLocation>
        <location evidence="1">Secreted</location>
    </subcellularLocation>
</comment>
<evidence type="ECO:0000313" key="9">
    <source>
        <dbReference type="Proteomes" id="UP000694864"/>
    </source>
</evidence>
<accession>A0ABM1QQS1</accession>
<proteinExistence type="inferred from homology"/>
<dbReference type="Pfam" id="PF10868">
    <property type="entry name" value="Defensin_like"/>
    <property type="match status" value="1"/>
</dbReference>
<evidence type="ECO:0000256" key="6">
    <source>
        <dbReference type="ARBA" id="ARBA00022729"/>
    </source>
</evidence>
<evidence type="ECO:0000256" key="2">
    <source>
        <dbReference type="ARBA" id="ARBA00006722"/>
    </source>
</evidence>
<feature type="signal peptide" evidence="8">
    <location>
        <begin position="1"/>
        <end position="19"/>
    </location>
</feature>
<evidence type="ECO:0000256" key="7">
    <source>
        <dbReference type="ARBA" id="ARBA00022821"/>
    </source>
</evidence>
<gene>
    <name evidence="10" type="primary">LOC109127945</name>
</gene>
<sequence>MVHTRIIVFVFLALTILHAATKVVNEDSVWSFINKGASLCCNDHPEFGVCTNNSKCNKWCRQGCSNKRGGFCKRKICHCYCM</sequence>
<keyword evidence="3" id="KW-0964">Secreted</keyword>
<keyword evidence="4" id="KW-0929">Antimicrobial</keyword>
<feature type="chain" id="PRO_5046260926" evidence="8">
    <location>
        <begin position="20"/>
        <end position="82"/>
    </location>
</feature>
<dbReference type="RefSeq" id="XP_019089109.1">
    <property type="nucleotide sequence ID" value="XM_019233564.1"/>
</dbReference>
<evidence type="ECO:0000256" key="3">
    <source>
        <dbReference type="ARBA" id="ARBA00022525"/>
    </source>
</evidence>
<keyword evidence="9" id="KW-1185">Reference proteome</keyword>
<evidence type="ECO:0000256" key="4">
    <source>
        <dbReference type="ARBA" id="ARBA00022529"/>
    </source>
</evidence>
<dbReference type="InterPro" id="IPR022618">
    <property type="entry name" value="Defensin-like_20-28"/>
</dbReference>
<organism evidence="9 10">
    <name type="scientific">Camelina sativa</name>
    <name type="common">False flax</name>
    <name type="synonym">Myagrum sativum</name>
    <dbReference type="NCBI Taxonomy" id="90675"/>
    <lineage>
        <taxon>Eukaryota</taxon>
        <taxon>Viridiplantae</taxon>
        <taxon>Streptophyta</taxon>
        <taxon>Embryophyta</taxon>
        <taxon>Tracheophyta</taxon>
        <taxon>Spermatophyta</taxon>
        <taxon>Magnoliopsida</taxon>
        <taxon>eudicotyledons</taxon>
        <taxon>Gunneridae</taxon>
        <taxon>Pentapetalae</taxon>
        <taxon>rosids</taxon>
        <taxon>malvids</taxon>
        <taxon>Brassicales</taxon>
        <taxon>Brassicaceae</taxon>
        <taxon>Camelineae</taxon>
        <taxon>Camelina</taxon>
    </lineage>
</organism>
<evidence type="ECO:0000313" key="10">
    <source>
        <dbReference type="RefSeq" id="XP_019089109.1"/>
    </source>
</evidence>
<dbReference type="Proteomes" id="UP000694864">
    <property type="component" value="Chromosome 12"/>
</dbReference>
<name>A0ABM1QQS1_CAMSA</name>
<evidence type="ECO:0000256" key="1">
    <source>
        <dbReference type="ARBA" id="ARBA00004613"/>
    </source>
</evidence>
<reference evidence="9" key="1">
    <citation type="journal article" date="2014" name="Nat. Commun.">
        <title>The emerging biofuel crop Camelina sativa retains a highly undifferentiated hexaploid genome structure.</title>
        <authorList>
            <person name="Kagale S."/>
            <person name="Koh C."/>
            <person name="Nixon J."/>
            <person name="Bollina V."/>
            <person name="Clarke W.E."/>
            <person name="Tuteja R."/>
            <person name="Spillane C."/>
            <person name="Robinson S.J."/>
            <person name="Links M.G."/>
            <person name="Clarke C."/>
            <person name="Higgins E.E."/>
            <person name="Huebert T."/>
            <person name="Sharpe A.G."/>
            <person name="Parkin I.A."/>
        </authorList>
    </citation>
    <scope>NUCLEOTIDE SEQUENCE [LARGE SCALE GENOMIC DNA]</scope>
    <source>
        <strain evidence="9">cv. DH55</strain>
    </source>
</reference>
<protein>
    <submittedName>
        <fullName evidence="10">Defensin-like protein 27</fullName>
    </submittedName>
</protein>
<evidence type="ECO:0000256" key="8">
    <source>
        <dbReference type="SAM" id="SignalP"/>
    </source>
</evidence>
<keyword evidence="6 8" id="KW-0732">Signal</keyword>
<comment type="similarity">
    <text evidence="2">Belongs to the DEFL family.</text>
</comment>
<reference evidence="10" key="2">
    <citation type="submission" date="2025-08" db="UniProtKB">
        <authorList>
            <consortium name="RefSeq"/>
        </authorList>
    </citation>
    <scope>IDENTIFICATION</scope>
    <source>
        <tissue evidence="10">Leaf</tissue>
    </source>
</reference>
<keyword evidence="7" id="KW-0611">Plant defense</keyword>
<evidence type="ECO:0000256" key="5">
    <source>
        <dbReference type="ARBA" id="ARBA00022577"/>
    </source>
</evidence>
<dbReference type="GeneID" id="109127945"/>